<accession>Q9MA73</accession>
<dbReference type="InterPro" id="IPR043502">
    <property type="entry name" value="DNA/RNA_pol_sf"/>
</dbReference>
<feature type="region of interest" description="Disordered" evidence="1">
    <location>
        <begin position="1"/>
        <end position="25"/>
    </location>
</feature>
<gene>
    <name evidence="3" type="primary">F2J6.8</name>
</gene>
<name>Q9MA73_ARATH</name>
<evidence type="ECO:0000259" key="2">
    <source>
        <dbReference type="Pfam" id="PF07727"/>
    </source>
</evidence>
<feature type="compositionally biased region" description="Low complexity" evidence="1">
    <location>
        <begin position="7"/>
        <end position="19"/>
    </location>
</feature>
<dbReference type="PANTHER" id="PTHR11439:SF524">
    <property type="entry name" value="RNA-DIRECTED DNA POLYMERASE, PROTEIN KINASE RLK-PELLE-DLSV FAMILY"/>
    <property type="match status" value="1"/>
</dbReference>
<evidence type="ECO:0000256" key="1">
    <source>
        <dbReference type="SAM" id="MobiDB-lite"/>
    </source>
</evidence>
<evidence type="ECO:0000313" key="3">
    <source>
        <dbReference type="EMBL" id="AAF63122.1"/>
    </source>
</evidence>
<dbReference type="EMBL" id="AC009526">
    <property type="protein sequence ID" value="AAF63122.1"/>
    <property type="molecule type" value="Genomic_DNA"/>
</dbReference>
<sequence>MPKQTAPSDDSSNRPSSLSVAGTQASPFVCSEIRSSTTPLFPATDFPPLSSVKNSLVLSTVASEKSSECTESTDLLPIGNNSSLLSNRTNHTDTSSASSSTASSPSVPVVSESETSSTMPAAPATQSTHPMVTRSKKGIIKPNPRYGLLTHKVKNAEPKTVTEALKHPGWTAAMHEEYDNCQEAQTWSLVPYTPDMNVLGSKWVFQTKLNADGSLDKLKARLVAKGFDQEEVMGWDVKQMDVKNAFLHGDLTETVYMLQPAGFVDKNKPTHVCHLHKALYGLKQAPRAWFDKFSNYLLEFGFSCSVKDLSLFIYIKGNDLILLLLYVDDMVLTGNSSATLAKLLEDLNIHFRMKDLGQMHYFLGIQAHFHENGLFLSQQKYAEDLLTIAAMEDCSPMPTPLPLQLNKVPHQEELFSSPTYFRSLVGKLQYLTLIRPDLQFSVNYVCLKMHQPTVSDYNLLKRILRYVKGTLAMGIHFSKNSDFQLRAYNEKEPETESDFNLQAYTDSDWVAVKKLVALQEAIVRSLALTSFPGLLRSSRLSLAALLKQRTDHFQKLLKK</sequence>
<protein>
    <submittedName>
        <fullName evidence="3">F2J6.8 protein</fullName>
    </submittedName>
</protein>
<reference key="1">
    <citation type="journal article" date="2000" name="Nature">
        <title>Sequence and analysis of chromosome 1 of the plant Arabidopsis thaliana.</title>
        <authorList>
            <person name="Theologis A."/>
            <person name="Ecker J.R."/>
            <person name="Palm C.J."/>
            <person name="Federspiel N.A."/>
            <person name="Kaul S."/>
            <person name="White O."/>
            <person name="Alonso J."/>
            <person name="Altafi H."/>
            <person name="Araujo R."/>
            <person name="Bowman C.L."/>
            <person name="Brooks S.Y."/>
            <person name="Buehler E."/>
            <person name="Chan A."/>
            <person name="Chao Q."/>
            <person name="Chen H."/>
            <person name="Cheuk R.F."/>
            <person name="Chin C.W."/>
            <person name="Chung M.K."/>
            <person name="Conn L."/>
            <person name="Conway A.B."/>
            <person name="Conway A.R."/>
            <person name="Creasy T.H."/>
            <person name="Dewar K."/>
            <person name="Dunn P."/>
            <person name="Etgu P."/>
            <person name="Feldblyum T.V."/>
            <person name="Feng J."/>
            <person name="Fong B."/>
            <person name="Fujii C.Y."/>
            <person name="Gill J.E."/>
            <person name="Goldsmith A.D."/>
            <person name="Haas B."/>
            <person name="Hansen N.F."/>
            <person name="Hughes B."/>
            <person name="Huizar L."/>
            <person name="Hunter J.L."/>
            <person name="Jenkins J."/>
            <person name="Johnson-Hopson C."/>
            <person name="Khan S."/>
            <person name="Khaykin E."/>
            <person name="Kim C.J."/>
            <person name="Koo H.L."/>
            <person name="Kremenetskaia I."/>
            <person name="Kurtz D.B."/>
            <person name="Kwan A."/>
            <person name="Lam B."/>
            <person name="Langin-Hooper S."/>
            <person name="Lee A."/>
            <person name="Lee J.M."/>
            <person name="Lenz C.A."/>
            <person name="Li J.H."/>
            <person name="Li Y."/>
            <person name="Lin X."/>
            <person name="Liu S.X."/>
            <person name="Liu Z.A."/>
            <person name="Luros J.S."/>
            <person name="Maiti R."/>
            <person name="Marziali A."/>
            <person name="Militscher J."/>
            <person name="Miranda M."/>
            <person name="Nguyen M."/>
            <person name="Nierman W.C."/>
            <person name="Osborne B.I."/>
            <person name="Pai G."/>
            <person name="Peterson J."/>
            <person name="Pham P.K."/>
            <person name="Rizzo M."/>
            <person name="Rooney T."/>
            <person name="Rowley D."/>
            <person name="Sakano H."/>
            <person name="Salzberg S.L."/>
            <person name="Schwartz J.R."/>
            <person name="Shinn P."/>
            <person name="Southwick A.M."/>
            <person name="Sun H."/>
            <person name="Tallon L.J."/>
            <person name="Tambunga G."/>
            <person name="Toriumi M.J."/>
            <person name="Town C.D."/>
            <person name="Utterback T."/>
            <person name="Van Aken S."/>
            <person name="Vaysberg M."/>
            <person name="Vysotskaia V.S."/>
            <person name="Walker M."/>
            <person name="Wu D."/>
            <person name="Yu G."/>
            <person name="Fraser C.M."/>
            <person name="Venter J.C."/>
            <person name="Davis R.W."/>
        </authorList>
    </citation>
    <scope>NUCLEOTIDE SEQUENCE [LARGE SCALE GENOMIC DNA]</scope>
    <source>
        <strain>cv. Columbia</strain>
    </source>
</reference>
<dbReference type="PANTHER" id="PTHR11439">
    <property type="entry name" value="GAG-POL-RELATED RETROTRANSPOSON"/>
    <property type="match status" value="1"/>
</dbReference>
<feature type="compositionally biased region" description="Polar residues" evidence="1">
    <location>
        <begin position="66"/>
        <end position="93"/>
    </location>
</feature>
<feature type="compositionally biased region" description="Low complexity" evidence="1">
    <location>
        <begin position="94"/>
        <end position="118"/>
    </location>
</feature>
<reference evidence="3" key="2">
    <citation type="submission" date="2000-04" db="EMBL/GenBank/DDBJ databases">
        <authorList>
            <person name="Federspiel N.A."/>
            <person name="Palm C.J."/>
            <person name="Conway A.B."/>
            <person name="Conn L."/>
            <person name="Hansen N.F."/>
            <person name="Altafi H."/>
            <person name="Araujo R."/>
            <person name="Huizar L."/>
            <person name="Rowley D."/>
            <person name="Buehler E."/>
            <person name="Dunn P."/>
            <person name="Gonzalez A."/>
            <person name="Kremenetskaia I."/>
            <person name="Kim C."/>
            <person name="Lenz C."/>
            <person name="Li J."/>
            <person name="Liu S."/>
            <person name="Luros S."/>
            <person name="Schwartz J."/>
            <person name="Shinn P."/>
            <person name="Toriumi M."/>
            <person name="Vysotskaia V.S."/>
            <person name="Walker M."/>
            <person name="Yu G."/>
            <person name="Ecker J."/>
            <person name="Theologis A."/>
            <person name="Davis R.W."/>
        </authorList>
    </citation>
    <scope>NUCLEOTIDE SEQUENCE</scope>
</reference>
<feature type="region of interest" description="Disordered" evidence="1">
    <location>
        <begin position="66"/>
        <end position="140"/>
    </location>
</feature>
<dbReference type="Pfam" id="PF07727">
    <property type="entry name" value="RVT_2"/>
    <property type="match status" value="1"/>
</dbReference>
<proteinExistence type="predicted"/>
<feature type="domain" description="Reverse transcriptase Ty1/copia-type" evidence="2">
    <location>
        <begin position="233"/>
        <end position="401"/>
    </location>
</feature>
<dbReference type="SUPFAM" id="SSF56672">
    <property type="entry name" value="DNA/RNA polymerases"/>
    <property type="match status" value="1"/>
</dbReference>
<dbReference type="AlphaFoldDB" id="Q9MA73"/>
<organism evidence="3">
    <name type="scientific">Arabidopsis thaliana</name>
    <name type="common">Mouse-ear cress</name>
    <dbReference type="NCBI Taxonomy" id="3702"/>
    <lineage>
        <taxon>Eukaryota</taxon>
        <taxon>Viridiplantae</taxon>
        <taxon>Streptophyta</taxon>
        <taxon>Embryophyta</taxon>
        <taxon>Tracheophyta</taxon>
        <taxon>Spermatophyta</taxon>
        <taxon>Magnoliopsida</taxon>
        <taxon>eudicotyledons</taxon>
        <taxon>Gunneridae</taxon>
        <taxon>Pentapetalae</taxon>
        <taxon>rosids</taxon>
        <taxon>malvids</taxon>
        <taxon>Brassicales</taxon>
        <taxon>Brassicaceae</taxon>
        <taxon>Camelineae</taxon>
        <taxon>Arabidopsis</taxon>
    </lineage>
</organism>
<dbReference type="PIR" id="F96500">
    <property type="entry name" value="F96500"/>
</dbReference>
<dbReference type="InterPro" id="IPR013103">
    <property type="entry name" value="RVT_2"/>
</dbReference>